<evidence type="ECO:0000256" key="2">
    <source>
        <dbReference type="ARBA" id="ARBA00004496"/>
    </source>
</evidence>
<gene>
    <name evidence="13" type="ORF">CANARDRAFT_5042</name>
</gene>
<evidence type="ECO:0000256" key="4">
    <source>
        <dbReference type="ARBA" id="ARBA00016065"/>
    </source>
</evidence>
<dbReference type="STRING" id="983967.A0A1E4T7U8"/>
<dbReference type="GO" id="GO:0003682">
    <property type="term" value="F:chromatin binding"/>
    <property type="evidence" value="ECO:0007669"/>
    <property type="project" value="TreeGrafter"/>
</dbReference>
<feature type="region of interest" description="Disordered" evidence="12">
    <location>
        <begin position="351"/>
        <end position="405"/>
    </location>
</feature>
<feature type="compositionally biased region" description="Acidic residues" evidence="12">
    <location>
        <begin position="153"/>
        <end position="166"/>
    </location>
</feature>
<comment type="subcellular location">
    <subcellularLocation>
        <location evidence="1">Chromosome</location>
    </subcellularLocation>
    <subcellularLocation>
        <location evidence="2">Cytoplasm</location>
    </subcellularLocation>
</comment>
<dbReference type="OrthoDB" id="362021at2759"/>
<evidence type="ECO:0000256" key="7">
    <source>
        <dbReference type="ARBA" id="ARBA00022618"/>
    </source>
</evidence>
<dbReference type="Pfam" id="PF05786">
    <property type="entry name" value="Cnd2"/>
    <property type="match status" value="1"/>
</dbReference>
<keyword evidence="6" id="KW-0963">Cytoplasm</keyword>
<dbReference type="GO" id="GO:0007076">
    <property type="term" value="P:mitotic chromosome condensation"/>
    <property type="evidence" value="ECO:0007669"/>
    <property type="project" value="InterPro"/>
</dbReference>
<dbReference type="PIRSF" id="PIRSF017126">
    <property type="entry name" value="Condensin_H"/>
    <property type="match status" value="1"/>
</dbReference>
<evidence type="ECO:0000256" key="3">
    <source>
        <dbReference type="ARBA" id="ARBA00009471"/>
    </source>
</evidence>
<dbReference type="EMBL" id="KV453847">
    <property type="protein sequence ID" value="ODV87728.1"/>
    <property type="molecule type" value="Genomic_DNA"/>
</dbReference>
<proteinExistence type="inferred from homology"/>
<protein>
    <recommendedName>
        <fullName evidence="4 11">Condensin complex subunit 2</fullName>
    </recommendedName>
</protein>
<sequence length="743" mass="83679">MNVTVQKAAIPSSVTTENNYTRLHSTAVIPRKRLLDEDDRDEDVYPGDGELYRQLEVDAANRETHQSNFDQAIKLATDNKINSNNTWNIALIDYFHDMNLLKSIDGSSINFQKAGATLDGCVKVWTHRIDSVASETGKLLSGLGTKKDRANAAEEDESDIDSDEDYTQTKTRKRAKARPRVNIKESFDSSFQLKQFEKELNIDPVFKKTLADFDEGGAKSLLLNSLSQDVTGRIVFDDSVTSTCVGSADGAVDGSDIAQKELTTDAEKNETNKNLSLKIAYMKNPCEGIDDLMVSSGLRQVQAVLFDFQDATTKEFVENLLHQDADNVFDRDISGMVDQIGHDDNFEVFGSDMNNNDFNDDMDGPATPKLFEDQEGDRDGEVDDEEEEEEEKEDDDGEESDGGVLNRKVLSYFDNNTNKAWRGPLHWKVNLIQKSYAENQFSEARLKAKKSQASELENQDEVKKEDVETQDIKLIVKSNNFKVNFLSDDEDETEDQLFKPGNSRAMDIAKSSRSAKSSSTLPDDYHWSSEKLIKSFLRPNEELQLFQRRKKLKKTKEATPVVDEEFFAQNYGGQNPENGLDHDFSINHDNDDPLQLPSESQTQSAPMDDEYDDYEFSAVDFDSQPASKTLYAQRKESQLKYAKTAKKVDVGLLKSRLWESTVGRSAVQMRESHMDADVADPLKIDVRLVDVAKDVGSKYEGGRRRDLSTSFIFICMLHLANEHDLVIESNEDYTDLTITGVAG</sequence>
<organism evidence="13 14">
    <name type="scientific">[Candida] arabinofermentans NRRL YB-2248</name>
    <dbReference type="NCBI Taxonomy" id="983967"/>
    <lineage>
        <taxon>Eukaryota</taxon>
        <taxon>Fungi</taxon>
        <taxon>Dikarya</taxon>
        <taxon>Ascomycota</taxon>
        <taxon>Saccharomycotina</taxon>
        <taxon>Pichiomycetes</taxon>
        <taxon>Pichiales</taxon>
        <taxon>Pichiaceae</taxon>
        <taxon>Ogataea</taxon>
        <taxon>Ogataea/Candida clade</taxon>
    </lineage>
</organism>
<feature type="compositionally biased region" description="Basic and acidic residues" evidence="12">
    <location>
        <begin position="579"/>
        <end position="591"/>
    </location>
</feature>
<accession>A0A1E4T7U8</accession>
<keyword evidence="8 11" id="KW-0498">Mitosis</keyword>
<dbReference type="InterPro" id="IPR022816">
    <property type="entry name" value="Condensin_barren_su2"/>
</dbReference>
<feature type="region of interest" description="Disordered" evidence="12">
    <location>
        <begin position="144"/>
        <end position="177"/>
    </location>
</feature>
<evidence type="ECO:0000256" key="1">
    <source>
        <dbReference type="ARBA" id="ARBA00004286"/>
    </source>
</evidence>
<dbReference type="GO" id="GO:0051301">
    <property type="term" value="P:cell division"/>
    <property type="evidence" value="ECO:0007669"/>
    <property type="project" value="UniProtKB-KW"/>
</dbReference>
<feature type="region of interest" description="Disordered" evidence="12">
    <location>
        <begin position="568"/>
        <end position="608"/>
    </location>
</feature>
<dbReference type="AlphaFoldDB" id="A0A1E4T7U8"/>
<evidence type="ECO:0000256" key="10">
    <source>
        <dbReference type="ARBA" id="ARBA00023306"/>
    </source>
</evidence>
<dbReference type="PANTHER" id="PTHR13108">
    <property type="entry name" value="CONDENSIN COMPLEX SUBUNIT 2"/>
    <property type="match status" value="1"/>
</dbReference>
<dbReference type="GO" id="GO:0005737">
    <property type="term" value="C:cytoplasm"/>
    <property type="evidence" value="ECO:0007669"/>
    <property type="project" value="UniProtKB-SubCell"/>
</dbReference>
<keyword evidence="10 11" id="KW-0131">Cell cycle</keyword>
<evidence type="ECO:0000256" key="12">
    <source>
        <dbReference type="SAM" id="MobiDB-lite"/>
    </source>
</evidence>
<evidence type="ECO:0000256" key="6">
    <source>
        <dbReference type="ARBA" id="ARBA00022490"/>
    </source>
</evidence>
<comment type="function">
    <text evidence="11">Regulatory subunit of the condensin complex, a complex required for conversion of interphase chromatin into mitotic-like condense chromosomes.</text>
</comment>
<evidence type="ECO:0000256" key="9">
    <source>
        <dbReference type="ARBA" id="ARBA00023067"/>
    </source>
</evidence>
<evidence type="ECO:0000256" key="5">
    <source>
        <dbReference type="ARBA" id="ARBA00022454"/>
    </source>
</evidence>
<keyword evidence="7 11" id="KW-0132">Cell division</keyword>
<keyword evidence="9 11" id="KW-0226">DNA condensation</keyword>
<dbReference type="PANTHER" id="PTHR13108:SF9">
    <property type="entry name" value="CONDENSIN COMPLEX SUBUNIT 2"/>
    <property type="match status" value="1"/>
</dbReference>
<reference evidence="14" key="1">
    <citation type="submission" date="2016-04" db="EMBL/GenBank/DDBJ databases">
        <title>Comparative genomics of biotechnologically important yeasts.</title>
        <authorList>
            <consortium name="DOE Joint Genome Institute"/>
            <person name="Riley R."/>
            <person name="Haridas S."/>
            <person name="Wolfe K.H."/>
            <person name="Lopes M.R."/>
            <person name="Hittinger C.T."/>
            <person name="Goker M."/>
            <person name="Salamov A."/>
            <person name="Wisecaver J."/>
            <person name="Long T.M."/>
            <person name="Aerts A.L."/>
            <person name="Barry K."/>
            <person name="Choi C."/>
            <person name="Clum A."/>
            <person name="Coughlan A.Y."/>
            <person name="Deshpande S."/>
            <person name="Douglass A.P."/>
            <person name="Hanson S.J."/>
            <person name="Klenk H.-P."/>
            <person name="Labutti K."/>
            <person name="Lapidus A."/>
            <person name="Lindquist E."/>
            <person name="Lipzen A."/>
            <person name="Meier-Kolthoff J.P."/>
            <person name="Ohm R.A."/>
            <person name="Otillar R.P."/>
            <person name="Pangilinan J."/>
            <person name="Peng Y."/>
            <person name="Rokas A."/>
            <person name="Rosa C.A."/>
            <person name="Scheuner C."/>
            <person name="Sibirny A.A."/>
            <person name="Slot J.C."/>
            <person name="Stielow J.B."/>
            <person name="Sun H."/>
            <person name="Kurtzman C.P."/>
            <person name="Blackwell M."/>
            <person name="Grigoriev I.V."/>
            <person name="Jeffries T.W."/>
        </authorList>
    </citation>
    <scope>NUCLEOTIDE SEQUENCE [LARGE SCALE GENOMIC DNA]</scope>
    <source>
        <strain evidence="14">NRRL YB-2248</strain>
    </source>
</reference>
<comment type="similarity">
    <text evidence="3 11">Belongs to the CND2 (condensin subunit 2) family.</text>
</comment>
<keyword evidence="14" id="KW-1185">Reference proteome</keyword>
<name>A0A1E4T7U8_9ASCO</name>
<feature type="compositionally biased region" description="Acidic residues" evidence="12">
    <location>
        <begin position="373"/>
        <end position="401"/>
    </location>
</feature>
<evidence type="ECO:0000256" key="8">
    <source>
        <dbReference type="ARBA" id="ARBA00022776"/>
    </source>
</evidence>
<dbReference type="GO" id="GO:0000796">
    <property type="term" value="C:condensin complex"/>
    <property type="evidence" value="ECO:0007669"/>
    <property type="project" value="InterPro"/>
</dbReference>
<keyword evidence="5" id="KW-0158">Chromosome</keyword>
<evidence type="ECO:0000313" key="14">
    <source>
        <dbReference type="Proteomes" id="UP000094801"/>
    </source>
</evidence>
<evidence type="ECO:0000313" key="13">
    <source>
        <dbReference type="EMBL" id="ODV87728.1"/>
    </source>
</evidence>
<dbReference type="Proteomes" id="UP000094801">
    <property type="component" value="Unassembled WGS sequence"/>
</dbReference>
<evidence type="ECO:0000256" key="11">
    <source>
        <dbReference type="PIRNR" id="PIRNR017126"/>
    </source>
</evidence>